<accession>A0A1M5BRV3</accession>
<dbReference type="CDD" id="cd06267">
    <property type="entry name" value="PBP1_LacI_sugar_binding-like"/>
    <property type="match status" value="1"/>
</dbReference>
<keyword evidence="1" id="KW-0805">Transcription regulation</keyword>
<dbReference type="Gene3D" id="3.40.50.2300">
    <property type="match status" value="2"/>
</dbReference>
<dbReference type="InterPro" id="IPR000843">
    <property type="entry name" value="HTH_LacI"/>
</dbReference>
<dbReference type="EMBL" id="FQUO01000008">
    <property type="protein sequence ID" value="SHF45146.1"/>
    <property type="molecule type" value="Genomic_DNA"/>
</dbReference>
<dbReference type="PROSITE" id="PS50932">
    <property type="entry name" value="HTH_LACI_2"/>
    <property type="match status" value="1"/>
</dbReference>
<dbReference type="AlphaFoldDB" id="A0A1M5BRV3"/>
<dbReference type="SUPFAM" id="SSF47413">
    <property type="entry name" value="lambda repressor-like DNA-binding domains"/>
    <property type="match status" value="1"/>
</dbReference>
<sequence length="361" mass="40087">MAATDCTIFAENPPTRRSHTHTMEKEITIYDLAEKLNISPATVSRGLQDHPAISKKTKKRIQELAEQIGYRSNHFARNLRSKQTHTLGVIVPRLDSYFVSTVIAGMEDAAVGHGYKLIISQSSEQAAKEATSAKTLYDSRVDGLLVSLAVDTENLEHFYIYFQKKIPLVFFDRVLAHEQCLEVLIDNRKAAYEATRHLIDQGCRRLVHITAPPKRNVYADRLAGFKQALAEAGIPFFEDQLIIGNLRQNDGHKAAQNILSRTSRPDGIFVANDYCAAACLASLKKTGVRIPQDMAIVGFNNDPVCTVVEPNLSTINYPGYEMGHIAATNLIQALNGSMDFGTTNSILLRSELVVRESSKRN</sequence>
<evidence type="ECO:0000313" key="5">
    <source>
        <dbReference type="EMBL" id="SHF45146.1"/>
    </source>
</evidence>
<keyword evidence="6" id="KW-1185">Reference proteome</keyword>
<dbReference type="InterPro" id="IPR010982">
    <property type="entry name" value="Lambda_DNA-bd_dom_sf"/>
</dbReference>
<evidence type="ECO:0000313" key="6">
    <source>
        <dbReference type="Proteomes" id="UP000184368"/>
    </source>
</evidence>
<dbReference type="SUPFAM" id="SSF53822">
    <property type="entry name" value="Periplasmic binding protein-like I"/>
    <property type="match status" value="1"/>
</dbReference>
<dbReference type="SMART" id="SM00354">
    <property type="entry name" value="HTH_LACI"/>
    <property type="match status" value="1"/>
</dbReference>
<dbReference type="RefSeq" id="WP_245798353.1">
    <property type="nucleotide sequence ID" value="NZ_FQUO01000008.1"/>
</dbReference>
<dbReference type="CDD" id="cd01392">
    <property type="entry name" value="HTH_LacI"/>
    <property type="match status" value="1"/>
</dbReference>
<name>A0A1M5BRV3_9BACT</name>
<keyword evidence="2" id="KW-0238">DNA-binding</keyword>
<dbReference type="InterPro" id="IPR046335">
    <property type="entry name" value="LacI/GalR-like_sensor"/>
</dbReference>
<evidence type="ECO:0000256" key="1">
    <source>
        <dbReference type="ARBA" id="ARBA00023015"/>
    </source>
</evidence>
<dbReference type="GO" id="GO:0003700">
    <property type="term" value="F:DNA-binding transcription factor activity"/>
    <property type="evidence" value="ECO:0007669"/>
    <property type="project" value="TreeGrafter"/>
</dbReference>
<protein>
    <submittedName>
        <fullName evidence="5">Transcriptional regulator, LacI family</fullName>
    </submittedName>
</protein>
<reference evidence="5 6" key="1">
    <citation type="submission" date="2016-11" db="EMBL/GenBank/DDBJ databases">
        <authorList>
            <person name="Jaros S."/>
            <person name="Januszkiewicz K."/>
            <person name="Wedrychowicz H."/>
        </authorList>
    </citation>
    <scope>NUCLEOTIDE SEQUENCE [LARGE SCALE GENOMIC DNA]</scope>
    <source>
        <strain evidence="5 6">DSM 26897</strain>
    </source>
</reference>
<evidence type="ECO:0000259" key="4">
    <source>
        <dbReference type="PROSITE" id="PS50932"/>
    </source>
</evidence>
<dbReference type="Gene3D" id="1.10.260.40">
    <property type="entry name" value="lambda repressor-like DNA-binding domains"/>
    <property type="match status" value="1"/>
</dbReference>
<feature type="domain" description="HTH lacI-type" evidence="4">
    <location>
        <begin position="27"/>
        <end position="81"/>
    </location>
</feature>
<proteinExistence type="predicted"/>
<dbReference type="InterPro" id="IPR028082">
    <property type="entry name" value="Peripla_BP_I"/>
</dbReference>
<dbReference type="Pfam" id="PF13377">
    <property type="entry name" value="Peripla_BP_3"/>
    <property type="match status" value="1"/>
</dbReference>
<dbReference type="GO" id="GO:0000976">
    <property type="term" value="F:transcription cis-regulatory region binding"/>
    <property type="evidence" value="ECO:0007669"/>
    <property type="project" value="TreeGrafter"/>
</dbReference>
<dbReference type="PANTHER" id="PTHR30146:SF109">
    <property type="entry name" value="HTH-TYPE TRANSCRIPTIONAL REGULATOR GALS"/>
    <property type="match status" value="1"/>
</dbReference>
<evidence type="ECO:0000256" key="3">
    <source>
        <dbReference type="ARBA" id="ARBA00023163"/>
    </source>
</evidence>
<keyword evidence="3" id="KW-0804">Transcription</keyword>
<dbReference type="Pfam" id="PF00356">
    <property type="entry name" value="LacI"/>
    <property type="match status" value="1"/>
</dbReference>
<dbReference type="STRING" id="1302690.BUE76_17570"/>
<evidence type="ECO:0000256" key="2">
    <source>
        <dbReference type="ARBA" id="ARBA00023125"/>
    </source>
</evidence>
<organism evidence="5 6">
    <name type="scientific">Cnuella takakiae</name>
    <dbReference type="NCBI Taxonomy" id="1302690"/>
    <lineage>
        <taxon>Bacteria</taxon>
        <taxon>Pseudomonadati</taxon>
        <taxon>Bacteroidota</taxon>
        <taxon>Chitinophagia</taxon>
        <taxon>Chitinophagales</taxon>
        <taxon>Chitinophagaceae</taxon>
        <taxon>Cnuella</taxon>
    </lineage>
</organism>
<dbReference type="Proteomes" id="UP000184368">
    <property type="component" value="Unassembled WGS sequence"/>
</dbReference>
<dbReference type="PANTHER" id="PTHR30146">
    <property type="entry name" value="LACI-RELATED TRANSCRIPTIONAL REPRESSOR"/>
    <property type="match status" value="1"/>
</dbReference>
<gene>
    <name evidence="5" type="ORF">SAMN05444008_10863</name>
</gene>